<keyword evidence="5" id="KW-0326">Glycosidase</keyword>
<dbReference type="Gene3D" id="2.60.120.380">
    <property type="match status" value="1"/>
</dbReference>
<evidence type="ECO:0000256" key="2">
    <source>
        <dbReference type="ARBA" id="ARBA00006285"/>
    </source>
</evidence>
<feature type="domain" description="PA14" evidence="8">
    <location>
        <begin position="666"/>
        <end position="802"/>
    </location>
</feature>
<dbReference type="InterPro" id="IPR011658">
    <property type="entry name" value="PA14_dom"/>
</dbReference>
<dbReference type="InterPro" id="IPR029018">
    <property type="entry name" value="Hex-like_dom2"/>
</dbReference>
<dbReference type="PROSITE" id="PS51820">
    <property type="entry name" value="PA14"/>
    <property type="match status" value="1"/>
</dbReference>
<keyword evidence="4" id="KW-0378">Hydrolase</keyword>
<dbReference type="PANTHER" id="PTHR22600:SF57">
    <property type="entry name" value="BETA-N-ACETYLHEXOSAMINIDASE"/>
    <property type="match status" value="1"/>
</dbReference>
<evidence type="ECO:0000313" key="10">
    <source>
        <dbReference type="Proteomes" id="UP000829194"/>
    </source>
</evidence>
<evidence type="ECO:0000256" key="6">
    <source>
        <dbReference type="ARBA" id="ARBA00030512"/>
    </source>
</evidence>
<gene>
    <name evidence="9" type="ORF">MOV92_10770</name>
</gene>
<dbReference type="Gene3D" id="3.30.379.10">
    <property type="entry name" value="Chitobiase/beta-hexosaminidase domain 2-like"/>
    <property type="match status" value="1"/>
</dbReference>
<dbReference type="EC" id="3.2.1.52" evidence="3"/>
<proteinExistence type="inferred from homology"/>
<evidence type="ECO:0000256" key="4">
    <source>
        <dbReference type="ARBA" id="ARBA00022801"/>
    </source>
</evidence>
<dbReference type="Pfam" id="PF02838">
    <property type="entry name" value="Glyco_hydro_20b"/>
    <property type="match status" value="1"/>
</dbReference>
<dbReference type="Gene3D" id="3.20.20.80">
    <property type="entry name" value="Glycosidases"/>
    <property type="match status" value="1"/>
</dbReference>
<dbReference type="Pfam" id="PF07691">
    <property type="entry name" value="PA14"/>
    <property type="match status" value="1"/>
</dbReference>
<dbReference type="InterPro" id="IPR015882">
    <property type="entry name" value="HEX_bac_N"/>
</dbReference>
<protein>
    <recommendedName>
        <fullName evidence="3">beta-N-acetylhexosaminidase</fullName>
        <ecNumber evidence="3">3.2.1.52</ecNumber>
    </recommendedName>
    <alternativeName>
        <fullName evidence="6">Beta-N-acetylhexosaminidase</fullName>
    </alternativeName>
    <alternativeName>
        <fullName evidence="7">N-acetyl-beta-glucosaminidase</fullName>
    </alternativeName>
</protein>
<dbReference type="Pfam" id="PF13290">
    <property type="entry name" value="CHB_HEX_C_1"/>
    <property type="match status" value="1"/>
</dbReference>
<dbReference type="EMBL" id="CP093547">
    <property type="protein sequence ID" value="UNP31693.1"/>
    <property type="molecule type" value="Genomic_DNA"/>
</dbReference>
<dbReference type="SUPFAM" id="SSF55545">
    <property type="entry name" value="beta-N-acetylhexosaminidase-like domain"/>
    <property type="match status" value="1"/>
</dbReference>
<dbReference type="SUPFAM" id="SSF51445">
    <property type="entry name" value="(Trans)glycosidases"/>
    <property type="match status" value="1"/>
</dbReference>
<reference evidence="9 10" key="1">
    <citation type="submission" date="2022-03" db="EMBL/GenBank/DDBJ databases">
        <title>Complete genome sequence of Lysobacter capsici VKM B-2533 and Lysobacter gummosus 10.1.1, promising sources of lytic agents.</title>
        <authorList>
            <person name="Tarlachkov S.V."/>
            <person name="Kudryakova I.V."/>
            <person name="Afoshin A.S."/>
            <person name="Leontyevskaya E.A."/>
            <person name="Leontyevskaya N.V."/>
        </authorList>
    </citation>
    <scope>NUCLEOTIDE SEQUENCE [LARGE SCALE GENOMIC DNA]</scope>
    <source>
        <strain evidence="9 10">10.1.1</strain>
    </source>
</reference>
<dbReference type="CDD" id="cd06563">
    <property type="entry name" value="GH20_chitobiase-like"/>
    <property type="match status" value="1"/>
</dbReference>
<dbReference type="SUPFAM" id="SSF56988">
    <property type="entry name" value="Anthrax protective antigen"/>
    <property type="match status" value="1"/>
</dbReference>
<dbReference type="Pfam" id="PF00728">
    <property type="entry name" value="Glyco_hydro_20"/>
    <property type="match status" value="1"/>
</dbReference>
<evidence type="ECO:0000259" key="8">
    <source>
        <dbReference type="PROSITE" id="PS51820"/>
    </source>
</evidence>
<dbReference type="InterPro" id="IPR025705">
    <property type="entry name" value="Beta_hexosaminidase_sua/sub"/>
</dbReference>
<dbReference type="InterPro" id="IPR017853">
    <property type="entry name" value="GH"/>
</dbReference>
<dbReference type="InterPro" id="IPR015883">
    <property type="entry name" value="Glyco_hydro_20_cat"/>
</dbReference>
<dbReference type="Proteomes" id="UP000829194">
    <property type="component" value="Chromosome"/>
</dbReference>
<keyword evidence="10" id="KW-1185">Reference proteome</keyword>
<evidence type="ECO:0000313" key="9">
    <source>
        <dbReference type="EMBL" id="UNP31693.1"/>
    </source>
</evidence>
<dbReference type="SMART" id="SM00758">
    <property type="entry name" value="PA14"/>
    <property type="match status" value="1"/>
</dbReference>
<dbReference type="InterPro" id="IPR059177">
    <property type="entry name" value="GH29D-like_dom"/>
</dbReference>
<dbReference type="RefSeq" id="WP_083512449.1">
    <property type="nucleotide sequence ID" value="NZ_CP011131.1"/>
</dbReference>
<dbReference type="InterPro" id="IPR037524">
    <property type="entry name" value="PA14/GLEYA"/>
</dbReference>
<accession>A0ABY3XJ65</accession>
<name>A0ABY3XJ65_9GAMM</name>
<evidence type="ECO:0000256" key="5">
    <source>
        <dbReference type="ARBA" id="ARBA00023295"/>
    </source>
</evidence>
<evidence type="ECO:0000256" key="1">
    <source>
        <dbReference type="ARBA" id="ARBA00001231"/>
    </source>
</evidence>
<dbReference type="PRINTS" id="PR00738">
    <property type="entry name" value="GLHYDRLASE20"/>
</dbReference>
<comment type="similarity">
    <text evidence="2">Belongs to the glycosyl hydrolase 20 family.</text>
</comment>
<organism evidence="9 10">
    <name type="scientific">Lysobacter gummosus</name>
    <dbReference type="NCBI Taxonomy" id="262324"/>
    <lineage>
        <taxon>Bacteria</taxon>
        <taxon>Pseudomonadati</taxon>
        <taxon>Pseudomonadota</taxon>
        <taxon>Gammaproteobacteria</taxon>
        <taxon>Lysobacterales</taxon>
        <taxon>Lysobacteraceae</taxon>
        <taxon>Lysobacter</taxon>
    </lineage>
</organism>
<dbReference type="PANTHER" id="PTHR22600">
    <property type="entry name" value="BETA-HEXOSAMINIDASE"/>
    <property type="match status" value="1"/>
</dbReference>
<sequence length="804" mass="88709">MKDALAKSGRTKLHAAVLGLLGAAIGVVPLAQNAHAAATNAPAANAGSAVLAPELVPLPAKLQRGDGEFALDGAVTIYANNAEARAVAHLLRDELTATQGLQLPLRSGAPQARKGEADPSRYVQFVAEPVAANADARANERYSLEITARGIRLAGPPAGLFYGYQTLRQLLPVARGAQPLRVQALSIEDQPRFVYRGMHLDVGRHLYSLAFIKRYVDLMARYKLNTFHWHLTEDQGWRIEIKRYPKLTSIGSKRKETVLGRNIEPYVGDGQPYGGFYTQDEVREVVAYARARHIMVIPEIEMPGHSLAALAAYPELACTPGPFEVGGNWGVYDDIYCPKEETFKFLENVLDEVVALFPAPFVHIGGDEAPKTRWKSSEVAQAVMRREGLKDEHELQSYFIQRMEKFLHSRGKRIIGWDEILEGGLAADATVMSWRGEAGGIAAAQQGHDVIMTPTQCCYFDYGQGPAAHEQWNLGGELSLDKVYGYDPVPKVLDAAQARHVLGVQGNVWTEYLKTPAMVEYMVFPRLLALAEVAWTPQPDRDFGDFQRRLRGQFPQLDRERVGYRIPAPQGLADALQIEQGDAREYKHRFTLTPAVPGATIRYTLDGSEPGEGSPAYQGPIEIVVPLDQSRELRTVTVLADGRRSGVHSASVRYRSYLPAISKPARAATGLGYRVYEGLFSSLDEFERAGSPVAQGAASSLDVRAFGRKNRFGVRFEGFIEVPADGVYRYALQGDDRSALYIDGEPVIRNESYDQTVVASVPLRRGWHRLRIDWYQREGGLALRLQSAAPGQELRSLDARGAVH</sequence>
<comment type="catalytic activity">
    <reaction evidence="1">
        <text>Hydrolysis of terminal non-reducing N-acetyl-D-hexosamine residues in N-acetyl-beta-D-hexosaminides.</text>
        <dbReference type="EC" id="3.2.1.52"/>
    </reaction>
</comment>
<evidence type="ECO:0000256" key="3">
    <source>
        <dbReference type="ARBA" id="ARBA00012663"/>
    </source>
</evidence>
<evidence type="ECO:0000256" key="7">
    <source>
        <dbReference type="ARBA" id="ARBA00033000"/>
    </source>
</evidence>